<dbReference type="EnsemblMetazoa" id="Aqu2.1.11047_001">
    <property type="protein sequence ID" value="Aqu2.1.11047_001"/>
    <property type="gene ID" value="Aqu2.1.11047"/>
</dbReference>
<evidence type="ECO:0000256" key="1">
    <source>
        <dbReference type="SAM" id="MobiDB-lite"/>
    </source>
</evidence>
<reference evidence="2" key="1">
    <citation type="submission" date="2017-05" db="UniProtKB">
        <authorList>
            <consortium name="EnsemblMetazoa"/>
        </authorList>
    </citation>
    <scope>IDENTIFICATION</scope>
</reference>
<protein>
    <recommendedName>
        <fullName evidence="3">Peptidase aspartic putative domain-containing protein</fullName>
    </recommendedName>
</protein>
<accession>A0A1X7T931</accession>
<evidence type="ECO:0000313" key="2">
    <source>
        <dbReference type="EnsemblMetazoa" id="Aqu2.1.11047_001"/>
    </source>
</evidence>
<feature type="compositionally biased region" description="Polar residues" evidence="1">
    <location>
        <begin position="240"/>
        <end position="255"/>
    </location>
</feature>
<feature type="region of interest" description="Disordered" evidence="1">
    <location>
        <begin position="232"/>
        <end position="255"/>
    </location>
</feature>
<dbReference type="AlphaFoldDB" id="A0A1X7T931"/>
<dbReference type="InParanoid" id="A0A1X7T931"/>
<dbReference type="PANTHER" id="PTHR47331">
    <property type="entry name" value="PHD-TYPE DOMAIN-CONTAINING PROTEIN"/>
    <property type="match status" value="1"/>
</dbReference>
<proteinExistence type="predicted"/>
<dbReference type="InterPro" id="IPR005312">
    <property type="entry name" value="DUF1759"/>
</dbReference>
<dbReference type="Pfam" id="PF03564">
    <property type="entry name" value="DUF1759"/>
    <property type="match status" value="1"/>
</dbReference>
<feature type="compositionally biased region" description="Pro residues" evidence="1">
    <location>
        <begin position="59"/>
        <end position="72"/>
    </location>
</feature>
<feature type="region of interest" description="Disordered" evidence="1">
    <location>
        <begin position="54"/>
        <end position="94"/>
    </location>
</feature>
<sequence>IKLALKRKLDLLNKLREDIVAALADAGEIIVEIESTELVGDDIEEAILKIKRALDPPRSTTPPPIIPSPSHPTTPVTLTSHAASPSPPVDPLASSPPVTAPISTLRVKLPERSLHSFDGNFANWFTFWDSYKAAIHDNAELSDIGKFKYLISLLRHSAKGAIAGLSLTAANYQEAFEILCNRFGDRTQIRANHKERSRPENKLGYLTTVNPEEIERDLRKLNYTQVSTFEHNPTALPFSPGTSSESSQAVGSNPTSTLHFENENAVLLQTACAVVFNPTNHDFYEEVRVILDCGSESPRASMPVETCHRKYSYLRELDLADTLPDDDLEILIGSDCYWKVVTGERIQGSHGPAAIYTRLGWVISGPVPHFDGSYSTNLITQVLRVDSGPTFRELDKRLKAFVELESLGIKDLEDIVHEQFCCIVTLREGRYEVSLPWKNSYSTIPDHFELCSRRLNSLLRRLRQTPEIL</sequence>
<evidence type="ECO:0008006" key="3">
    <source>
        <dbReference type="Google" id="ProtNLM"/>
    </source>
</evidence>
<organism evidence="2">
    <name type="scientific">Amphimedon queenslandica</name>
    <name type="common">Sponge</name>
    <dbReference type="NCBI Taxonomy" id="400682"/>
    <lineage>
        <taxon>Eukaryota</taxon>
        <taxon>Metazoa</taxon>
        <taxon>Porifera</taxon>
        <taxon>Demospongiae</taxon>
        <taxon>Heteroscleromorpha</taxon>
        <taxon>Haplosclerida</taxon>
        <taxon>Niphatidae</taxon>
        <taxon>Amphimedon</taxon>
    </lineage>
</organism>
<name>A0A1X7T931_AMPQE</name>
<dbReference type="PANTHER" id="PTHR47331:SF5">
    <property type="entry name" value="RIBONUCLEASE H"/>
    <property type="match status" value="1"/>
</dbReference>